<evidence type="ECO:0000313" key="2">
    <source>
        <dbReference type="Proteomes" id="UP001605250"/>
    </source>
</evidence>
<accession>A0ABW7CSX9</accession>
<evidence type="ECO:0008006" key="3">
    <source>
        <dbReference type="Google" id="ProtNLM"/>
    </source>
</evidence>
<keyword evidence="2" id="KW-1185">Reference proteome</keyword>
<organism evidence="1 2">
    <name type="scientific">Erwinia plantamica</name>
    <dbReference type="NCBI Taxonomy" id="3237104"/>
    <lineage>
        <taxon>Bacteria</taxon>
        <taxon>Pseudomonadati</taxon>
        <taxon>Pseudomonadota</taxon>
        <taxon>Gammaproteobacteria</taxon>
        <taxon>Enterobacterales</taxon>
        <taxon>Erwiniaceae</taxon>
        <taxon>Erwinia</taxon>
    </lineage>
</organism>
<evidence type="ECO:0000313" key="1">
    <source>
        <dbReference type="EMBL" id="MFG6078945.1"/>
    </source>
</evidence>
<dbReference type="Proteomes" id="UP001605250">
    <property type="component" value="Unassembled WGS sequence"/>
</dbReference>
<gene>
    <name evidence="1" type="ORF">AB3U87_21670</name>
</gene>
<dbReference type="EMBL" id="JBGCUC010000033">
    <property type="protein sequence ID" value="MFG6078945.1"/>
    <property type="molecule type" value="Genomic_DNA"/>
</dbReference>
<name>A0ABW7CSX9_9GAMM</name>
<comment type="caution">
    <text evidence="1">The sequence shown here is derived from an EMBL/GenBank/DDBJ whole genome shotgun (WGS) entry which is preliminary data.</text>
</comment>
<protein>
    <recommendedName>
        <fullName evidence="3">Bacterial Pleckstrin homology domain-containing protein</fullName>
    </recommendedName>
</protein>
<reference evidence="1 2" key="1">
    <citation type="submission" date="2024-07" db="EMBL/GenBank/DDBJ databases">
        <title>Novel bacterial strain Erwinia sp. OPT-41 promoting growth of various crops.</title>
        <authorList>
            <person name="Egorshina A."/>
            <person name="Lukyantsev M.A."/>
            <person name="Golubev S.N."/>
            <person name="Muratova A.Y."/>
            <person name="Bulygina E.A."/>
        </authorList>
    </citation>
    <scope>NUCLEOTIDE SEQUENCE [LARGE SCALE GENOMIC DNA]</scope>
    <source>
        <strain evidence="1 2">OPT-41</strain>
    </source>
</reference>
<dbReference type="RefSeq" id="WP_394150458.1">
    <property type="nucleotide sequence ID" value="NZ_JBGCUC010000033.1"/>
</dbReference>
<sequence>MKKKAILTFIFLLIAILVLFFIPVRPVVIVQNTTKERVYLYINESVYGIEPTPEEVDEIIRDRPDIIESGEEVRIKSSFSSIIMDNYELSIGWSTGGRFEYNSNGGGGVGFRLSSKSNICSAKLIIQPGYNHFKMVDQDQDICLKKLSFIKGNH</sequence>
<proteinExistence type="predicted"/>